<evidence type="ECO:0000313" key="2">
    <source>
        <dbReference type="EMBL" id="OCK78892.1"/>
    </source>
</evidence>
<feature type="compositionally biased region" description="Polar residues" evidence="1">
    <location>
        <begin position="56"/>
        <end position="84"/>
    </location>
</feature>
<feature type="region of interest" description="Disordered" evidence="1">
    <location>
        <begin position="1"/>
        <end position="26"/>
    </location>
</feature>
<keyword evidence="3" id="KW-1185">Reference proteome</keyword>
<proteinExistence type="predicted"/>
<dbReference type="Proteomes" id="UP000250266">
    <property type="component" value="Unassembled WGS sequence"/>
</dbReference>
<name>A0A8E2E7N8_9PEZI</name>
<dbReference type="AlphaFoldDB" id="A0A8E2E7N8"/>
<protein>
    <submittedName>
        <fullName evidence="2">Uncharacterized protein</fullName>
    </submittedName>
</protein>
<reference evidence="2 3" key="1">
    <citation type="journal article" date="2016" name="Nat. Commun.">
        <title>Ectomycorrhizal ecology is imprinted in the genome of the dominant symbiotic fungus Cenococcum geophilum.</title>
        <authorList>
            <consortium name="DOE Joint Genome Institute"/>
            <person name="Peter M."/>
            <person name="Kohler A."/>
            <person name="Ohm R.A."/>
            <person name="Kuo A."/>
            <person name="Krutzmann J."/>
            <person name="Morin E."/>
            <person name="Arend M."/>
            <person name="Barry K.W."/>
            <person name="Binder M."/>
            <person name="Choi C."/>
            <person name="Clum A."/>
            <person name="Copeland A."/>
            <person name="Grisel N."/>
            <person name="Haridas S."/>
            <person name="Kipfer T."/>
            <person name="LaButti K."/>
            <person name="Lindquist E."/>
            <person name="Lipzen A."/>
            <person name="Maire R."/>
            <person name="Meier B."/>
            <person name="Mihaltcheva S."/>
            <person name="Molinier V."/>
            <person name="Murat C."/>
            <person name="Poggeler S."/>
            <person name="Quandt C.A."/>
            <person name="Sperisen C."/>
            <person name="Tritt A."/>
            <person name="Tisserant E."/>
            <person name="Crous P.W."/>
            <person name="Henrissat B."/>
            <person name="Nehls U."/>
            <person name="Egli S."/>
            <person name="Spatafora J.W."/>
            <person name="Grigoriev I.V."/>
            <person name="Martin F.M."/>
        </authorList>
    </citation>
    <scope>NUCLEOTIDE SEQUENCE [LARGE SCALE GENOMIC DNA]</scope>
    <source>
        <strain evidence="2 3">CBS 459.81</strain>
    </source>
</reference>
<sequence length="464" mass="50285">MPRDAFTDLSQDPFLPSIQQDEPLDRLLPSFNDPLLFDDFSDDTLDLHAALLEPFPSSTTTTSLKPVPSSISTTSLPEHTNANDFASPFFHDSPVICSGSHPHTSQQRPQVQQPHHSHHTSSNSSTSASFSAPSPHQGRLVHFSPQQQTPTSPQPTNPSLPHQNHYHPVSFTTPSPYHLLHTLAHSQPPEHPQPSFYRAPSTTRSGRPRAKATERCRSSTHPYHKRENPTSVPPPMQRLRSAQSASPLARLPLGRGLGLELGVGGQVVGSPRMQVVGKPVFKKMMVAGGGVEEVKWLEGGGGVVFSVRTIEVGPPEVIASPTPMALDGGGGVGEGCEGDRAADFTDGERGAVVLGLVSGIERQLRDGLEGIDTAEKRYRAGLEECDVGRRQVREGLSGCERIREILRKRRKEGGDDVETLPLEKETGFSCEASESDNFLKSLEEEEVSNEPDNKATTGASVDIE</sequence>
<feature type="compositionally biased region" description="Polar residues" evidence="1">
    <location>
        <begin position="454"/>
        <end position="464"/>
    </location>
</feature>
<feature type="compositionally biased region" description="Low complexity" evidence="1">
    <location>
        <begin position="102"/>
        <end position="136"/>
    </location>
</feature>
<evidence type="ECO:0000256" key="1">
    <source>
        <dbReference type="SAM" id="MobiDB-lite"/>
    </source>
</evidence>
<dbReference type="EMBL" id="KV745034">
    <property type="protein sequence ID" value="OCK78892.1"/>
    <property type="molecule type" value="Genomic_DNA"/>
</dbReference>
<feature type="region of interest" description="Disordered" evidence="1">
    <location>
        <begin position="56"/>
        <end position="245"/>
    </location>
</feature>
<organism evidence="2 3">
    <name type="scientific">Lepidopterella palustris CBS 459.81</name>
    <dbReference type="NCBI Taxonomy" id="1314670"/>
    <lineage>
        <taxon>Eukaryota</taxon>
        <taxon>Fungi</taxon>
        <taxon>Dikarya</taxon>
        <taxon>Ascomycota</taxon>
        <taxon>Pezizomycotina</taxon>
        <taxon>Dothideomycetes</taxon>
        <taxon>Pleosporomycetidae</taxon>
        <taxon>Mytilinidiales</taxon>
        <taxon>Argynnaceae</taxon>
        <taxon>Lepidopterella</taxon>
    </lineage>
</organism>
<accession>A0A8E2E7N8</accession>
<feature type="region of interest" description="Disordered" evidence="1">
    <location>
        <begin position="413"/>
        <end position="464"/>
    </location>
</feature>
<evidence type="ECO:0000313" key="3">
    <source>
        <dbReference type="Proteomes" id="UP000250266"/>
    </source>
</evidence>
<gene>
    <name evidence="2" type="ORF">K432DRAFT_426937</name>
</gene>